<name>A0ABP8JZG4_9MICO</name>
<dbReference type="Proteomes" id="UP001500945">
    <property type="component" value="Unassembled WGS sequence"/>
</dbReference>
<comment type="caution">
    <text evidence="2">The sequence shown here is derived from an EMBL/GenBank/DDBJ whole genome shotgun (WGS) entry which is preliminary data.</text>
</comment>
<accession>A0ABP8JZG4</accession>
<gene>
    <name evidence="2" type="ORF">GCM10023168_04400</name>
</gene>
<dbReference type="RefSeq" id="WP_345201790.1">
    <property type="nucleotide sequence ID" value="NZ_BAABGM010000002.1"/>
</dbReference>
<keyword evidence="3" id="KW-1185">Reference proteome</keyword>
<evidence type="ECO:0000313" key="3">
    <source>
        <dbReference type="Proteomes" id="UP001500945"/>
    </source>
</evidence>
<protein>
    <recommendedName>
        <fullName evidence="1">RsbT co-antagonist protein RsbRD N-terminal domain-containing protein</fullName>
    </recommendedName>
</protein>
<evidence type="ECO:0000259" key="1">
    <source>
        <dbReference type="Pfam" id="PF14361"/>
    </source>
</evidence>
<dbReference type="EMBL" id="BAABGM010000002">
    <property type="protein sequence ID" value="GAA4398388.1"/>
    <property type="molecule type" value="Genomic_DNA"/>
</dbReference>
<evidence type="ECO:0000313" key="2">
    <source>
        <dbReference type="EMBL" id="GAA4398388.1"/>
    </source>
</evidence>
<dbReference type="Pfam" id="PF14361">
    <property type="entry name" value="RsbRD_N"/>
    <property type="match status" value="1"/>
</dbReference>
<dbReference type="InterPro" id="IPR025751">
    <property type="entry name" value="RsbRD_N_dom"/>
</dbReference>
<proteinExistence type="predicted"/>
<sequence length="157" mass="17554">MDLAALLLESQSSILEDSFAALERSHIHHYEAAGEEFTRQRLEDLFTLVVSAIRDRDLARVSVFSRRIAEERFNQGFDIGEVQAAFNALEETMWRHVVANEPPEDLAEATGLLSTVLGFGKDVLARTYVSLASRRHVPSLDLTALFAGTQPREVDPQ</sequence>
<feature type="domain" description="RsbT co-antagonist protein RsbRD N-terminal" evidence="1">
    <location>
        <begin position="36"/>
        <end position="126"/>
    </location>
</feature>
<reference evidence="3" key="1">
    <citation type="journal article" date="2019" name="Int. J. Syst. Evol. Microbiol.">
        <title>The Global Catalogue of Microorganisms (GCM) 10K type strain sequencing project: providing services to taxonomists for standard genome sequencing and annotation.</title>
        <authorList>
            <consortium name="The Broad Institute Genomics Platform"/>
            <consortium name="The Broad Institute Genome Sequencing Center for Infectious Disease"/>
            <person name="Wu L."/>
            <person name="Ma J."/>
        </authorList>
    </citation>
    <scope>NUCLEOTIDE SEQUENCE [LARGE SCALE GENOMIC DNA]</scope>
    <source>
        <strain evidence="3">JCM 17809</strain>
    </source>
</reference>
<organism evidence="2 3">
    <name type="scientific">Fodinibacter luteus</name>
    <dbReference type="NCBI Taxonomy" id="552064"/>
    <lineage>
        <taxon>Bacteria</taxon>
        <taxon>Bacillati</taxon>
        <taxon>Actinomycetota</taxon>
        <taxon>Actinomycetes</taxon>
        <taxon>Micrococcales</taxon>
        <taxon>Intrasporangiaceae</taxon>
        <taxon>Fodinibacter (ex Wang et al. 2009)</taxon>
    </lineage>
</organism>